<accession>A0A3G4ZW75</accession>
<gene>
    <name evidence="2" type="ORF">Edafosvirus2_42</name>
</gene>
<evidence type="ECO:0000313" key="2">
    <source>
        <dbReference type="EMBL" id="AYV77863.1"/>
    </source>
</evidence>
<keyword evidence="1" id="KW-0175">Coiled coil</keyword>
<protein>
    <submittedName>
        <fullName evidence="2">Uncharacterized protein</fullName>
    </submittedName>
</protein>
<feature type="coiled-coil region" evidence="1">
    <location>
        <begin position="347"/>
        <end position="374"/>
    </location>
</feature>
<dbReference type="EMBL" id="MK072067">
    <property type="protein sequence ID" value="AYV77863.1"/>
    <property type="molecule type" value="Genomic_DNA"/>
</dbReference>
<feature type="coiled-coil region" evidence="1">
    <location>
        <begin position="114"/>
        <end position="155"/>
    </location>
</feature>
<evidence type="ECO:0000256" key="1">
    <source>
        <dbReference type="SAM" id="Coils"/>
    </source>
</evidence>
<name>A0A3G4ZW75_9VIRU</name>
<sequence length="384" mass="45247">MYIYKMLRHKIEKYQNKIISLKLKNYQHGGVNPRVPSTTTDIGQQLSSYKSKLAEYLKIGETNPYGIFGIAESTPYDEVVAKYNKLLSEYELSKVPMVNGVPDPEIQKVFSDIKNSLEKAFNQFKINYESKKKQFEEEKKKKEKEEKTQVKIKNKEISLNIDSELMRVKPLGNDYVKIFSLSNNYYKDFDLDKAFIQMEKIKKMVDSANATNDPVIKSTADNLMTIYDTAYKDLLKAFKLKNFGFYDEKLVKYQKIILYFSRIAGNSGRLFDADLSKQYKVFGLDPHDTPKKMEDTMDKTISEITNDPDYNGTKYSPILNEIYKIYEKAKRYIREDIDKETKNEKDRLDKETKIKNEKDRLEKLQKEKKYYKILGLMKMYQKKI</sequence>
<proteinExistence type="predicted"/>
<organism evidence="2">
    <name type="scientific">Edafosvirus sp</name>
    <dbReference type="NCBI Taxonomy" id="2487765"/>
    <lineage>
        <taxon>Viruses</taxon>
        <taxon>Varidnaviria</taxon>
        <taxon>Bamfordvirae</taxon>
        <taxon>Nucleocytoviricota</taxon>
        <taxon>Megaviricetes</taxon>
        <taxon>Imitervirales</taxon>
        <taxon>Mimiviridae</taxon>
        <taxon>Klosneuvirinae</taxon>
    </lineage>
</organism>
<reference evidence="2" key="1">
    <citation type="submission" date="2018-10" db="EMBL/GenBank/DDBJ databases">
        <title>Hidden diversity of soil giant viruses.</title>
        <authorList>
            <person name="Schulz F."/>
            <person name="Alteio L."/>
            <person name="Goudeau D."/>
            <person name="Ryan E.M."/>
            <person name="Malmstrom R.R."/>
            <person name="Blanchard J."/>
            <person name="Woyke T."/>
        </authorList>
    </citation>
    <scope>NUCLEOTIDE SEQUENCE</scope>
    <source>
        <strain evidence="2">EDV1</strain>
    </source>
</reference>